<organism evidence="1 2">
    <name type="scientific">Vararia minispora EC-137</name>
    <dbReference type="NCBI Taxonomy" id="1314806"/>
    <lineage>
        <taxon>Eukaryota</taxon>
        <taxon>Fungi</taxon>
        <taxon>Dikarya</taxon>
        <taxon>Basidiomycota</taxon>
        <taxon>Agaricomycotina</taxon>
        <taxon>Agaricomycetes</taxon>
        <taxon>Russulales</taxon>
        <taxon>Lachnocladiaceae</taxon>
        <taxon>Vararia</taxon>
    </lineage>
</organism>
<keyword evidence="1" id="KW-0808">Transferase</keyword>
<reference evidence="1" key="2">
    <citation type="journal article" date="2022" name="New Phytol.">
        <title>Evolutionary transition to the ectomycorrhizal habit in the genomes of a hyperdiverse lineage of mushroom-forming fungi.</title>
        <authorList>
            <person name="Looney B."/>
            <person name="Miyauchi S."/>
            <person name="Morin E."/>
            <person name="Drula E."/>
            <person name="Courty P.E."/>
            <person name="Kohler A."/>
            <person name="Kuo A."/>
            <person name="LaButti K."/>
            <person name="Pangilinan J."/>
            <person name="Lipzen A."/>
            <person name="Riley R."/>
            <person name="Andreopoulos W."/>
            <person name="He G."/>
            <person name="Johnson J."/>
            <person name="Nolan M."/>
            <person name="Tritt A."/>
            <person name="Barry K.W."/>
            <person name="Grigoriev I.V."/>
            <person name="Nagy L.G."/>
            <person name="Hibbett D."/>
            <person name="Henrissat B."/>
            <person name="Matheny P.B."/>
            <person name="Labbe J."/>
            <person name="Martin F.M."/>
        </authorList>
    </citation>
    <scope>NUCLEOTIDE SEQUENCE</scope>
    <source>
        <strain evidence="1">EC-137</strain>
    </source>
</reference>
<gene>
    <name evidence="1" type="ORF">K488DRAFT_61799</name>
</gene>
<dbReference type="Proteomes" id="UP000814128">
    <property type="component" value="Unassembled WGS sequence"/>
</dbReference>
<reference evidence="1" key="1">
    <citation type="submission" date="2021-02" db="EMBL/GenBank/DDBJ databases">
        <authorList>
            <consortium name="DOE Joint Genome Institute"/>
            <person name="Ahrendt S."/>
            <person name="Looney B.P."/>
            <person name="Miyauchi S."/>
            <person name="Morin E."/>
            <person name="Drula E."/>
            <person name="Courty P.E."/>
            <person name="Chicoki N."/>
            <person name="Fauchery L."/>
            <person name="Kohler A."/>
            <person name="Kuo A."/>
            <person name="Labutti K."/>
            <person name="Pangilinan J."/>
            <person name="Lipzen A."/>
            <person name="Riley R."/>
            <person name="Andreopoulos W."/>
            <person name="He G."/>
            <person name="Johnson J."/>
            <person name="Barry K.W."/>
            <person name="Grigoriev I.V."/>
            <person name="Nagy L."/>
            <person name="Hibbett D."/>
            <person name="Henrissat B."/>
            <person name="Matheny P.B."/>
            <person name="Labbe J."/>
            <person name="Martin F."/>
        </authorList>
    </citation>
    <scope>NUCLEOTIDE SEQUENCE</scope>
    <source>
        <strain evidence="1">EC-137</strain>
    </source>
</reference>
<protein>
    <submittedName>
        <fullName evidence="1">Dolichyl-phosphate-mannose-protein mannosyltransferase-domain-containing protein</fullName>
    </submittedName>
</protein>
<dbReference type="EMBL" id="MU273921">
    <property type="protein sequence ID" value="KAI0027371.1"/>
    <property type="molecule type" value="Genomic_DNA"/>
</dbReference>
<name>A0ACB8Q6H1_9AGAM</name>
<accession>A0ACB8Q6H1</accession>
<evidence type="ECO:0000313" key="2">
    <source>
        <dbReference type="Proteomes" id="UP000814128"/>
    </source>
</evidence>
<evidence type="ECO:0000313" key="1">
    <source>
        <dbReference type="EMBL" id="KAI0027371.1"/>
    </source>
</evidence>
<sequence>MASVRARRPPSPPPSIAHPPPRFPPKAGHLDADARRAAPRSLARPRVPAAAEWRVLAVLLLVGAGVRLFRISSPDSVVFDEVHFGKFAARYIKTRYFVDVHPPLAKLLITLAAWIFGFNGHFEFDDIAKPFVDTPYVAMRMVPALMGLWTIPLGYLTLRMLDCRATTAMLAAVLLTFENALVTQSRHILLDAPLIFFTALSTFFYVCFATENARRPFSEAWWTWLVLTGGALGAVVSCKWVGLFTIALVGLATLRQLWILLGDTRVSPRLWIKHFLARALCLILVPLLVYMFIFHIHFAILQNSGEGDGFMSPEFQHTLGGHRMDDTYADVAVGSRVTIRHVNTQGGYLHSHPHNYPAGSKQQQITLYPHLDENNDWRIINASSPGDPYTSWEGHPPAYIPDGARIKLRHISTAKSLHSHDFRPPVSDVDFQNEVSAYGMADFEGDMNDDWIVEIDGSAARRLRTLRTAFRLKHALTGCYLFSHKVKLPAWGFDQQEVTCNKNAVRANSLWMVETNWHPHLPANAPKVNYRTPSLLSKFLELNSVMWTTNAGLTERHTYDSRPASWPILRRGINFWVKDHRQVYLTGNPLVWWMSTAAVSAYVAVRALLILRAKRGFRDFENTKVVKYDTLCGFLFLGWALHYLPFFLMTRQLFLHHYLPALYFAVLLLCAVFDFLTASLRPVARLAAALVLALLVVWNFAIFSPLAYGLPWTKAQCRAAQWRSTWDFSWYAALSSPSQYLMNLNFTPPPQCRLFRRLRELRSQRARNAPRIRRPRHHRRRRRARARRRRRCARADGRRRRRDAGRAREGGARPRYFCGGARGEDGRCGEQCGWGGCGGWRWRWGGGWIEGGQRCCGWRARQRRRWWRARQPRREW</sequence>
<proteinExistence type="predicted"/>
<keyword evidence="2" id="KW-1185">Reference proteome</keyword>
<comment type="caution">
    <text evidence="1">The sequence shown here is derived from an EMBL/GenBank/DDBJ whole genome shotgun (WGS) entry which is preliminary data.</text>
</comment>
<keyword evidence="1" id="KW-0328">Glycosyltransferase</keyword>